<protein>
    <submittedName>
        <fullName evidence="1">Uncharacterized protein</fullName>
    </submittedName>
</protein>
<keyword evidence="2" id="KW-1185">Reference proteome</keyword>
<name>A0A8G1A302_9EURY</name>
<evidence type="ECO:0000313" key="1">
    <source>
        <dbReference type="EMBL" id="QYZ79778.1"/>
    </source>
</evidence>
<evidence type="ECO:0000313" key="2">
    <source>
        <dbReference type="Proteomes" id="UP000826709"/>
    </source>
</evidence>
<gene>
    <name evidence="1" type="ORF">E2N92_10220</name>
</gene>
<sequence>MAVWIKVKLFGDSTLVNAENIDLIFLGVNPSRSKYVLYAMQGELQIPLAESDNEGTIKSMLSGLLAFIQAGKGLDAQKVPVIENRGTEFVWGGV</sequence>
<reference evidence="1" key="2">
    <citation type="submission" date="2019-03" db="EMBL/GenBank/DDBJ databases">
        <authorList>
            <person name="Chen S.-C."/>
            <person name="Wu S.-Y."/>
            <person name="Lai M.-C."/>
        </authorList>
    </citation>
    <scope>NUCLEOTIDE SEQUENCE</scope>
    <source>
        <strain evidence="1">ML15</strain>
    </source>
</reference>
<dbReference type="KEGG" id="mfk:E2N92_10220"/>
<dbReference type="Proteomes" id="UP000826709">
    <property type="component" value="Chromosome"/>
</dbReference>
<accession>A0A8G1A302</accession>
<organism evidence="1 2">
    <name type="scientific">Methanofollis formosanus</name>
    <dbReference type="NCBI Taxonomy" id="299308"/>
    <lineage>
        <taxon>Archaea</taxon>
        <taxon>Methanobacteriati</taxon>
        <taxon>Methanobacteriota</taxon>
        <taxon>Stenosarchaea group</taxon>
        <taxon>Methanomicrobia</taxon>
        <taxon>Methanomicrobiales</taxon>
        <taxon>Methanomicrobiaceae</taxon>
        <taxon>Methanofollis</taxon>
    </lineage>
</organism>
<proteinExistence type="predicted"/>
<dbReference type="RefSeq" id="WP_220681085.1">
    <property type="nucleotide sequence ID" value="NZ_CP037968.1"/>
</dbReference>
<reference evidence="1" key="1">
    <citation type="journal article" date="2005" name="Int. J. Syst. Evol. Microbiol.">
        <title>Methanofollis formosanus sp. nov., isolated from a fish pond.</title>
        <authorList>
            <person name="Wu S.Y."/>
            <person name="Chen S.C."/>
            <person name="Lai M.C."/>
        </authorList>
    </citation>
    <scope>NUCLEOTIDE SEQUENCE</scope>
    <source>
        <strain evidence="1">ML15</strain>
    </source>
</reference>
<dbReference type="EMBL" id="CP037968">
    <property type="protein sequence ID" value="QYZ79778.1"/>
    <property type="molecule type" value="Genomic_DNA"/>
</dbReference>
<dbReference type="AlphaFoldDB" id="A0A8G1A302"/>